<feature type="region of interest" description="Disordered" evidence="1">
    <location>
        <begin position="367"/>
        <end position="481"/>
    </location>
</feature>
<evidence type="ECO:0000259" key="2">
    <source>
        <dbReference type="SMART" id="SM01140"/>
    </source>
</evidence>
<name>A0A6A6JLQ3_WESOR</name>
<feature type="compositionally biased region" description="Basic and acidic residues" evidence="1">
    <location>
        <begin position="273"/>
        <end position="298"/>
    </location>
</feature>
<dbReference type="OrthoDB" id="2155261at2759"/>
<dbReference type="Proteomes" id="UP000800097">
    <property type="component" value="Unassembled WGS sequence"/>
</dbReference>
<dbReference type="GO" id="GO:0003779">
    <property type="term" value="F:actin binding"/>
    <property type="evidence" value="ECO:0007669"/>
    <property type="project" value="InterPro"/>
</dbReference>
<feature type="region of interest" description="Disordered" evidence="1">
    <location>
        <begin position="192"/>
        <end position="330"/>
    </location>
</feature>
<reference evidence="3" key="1">
    <citation type="journal article" date="2020" name="Stud. Mycol.">
        <title>101 Dothideomycetes genomes: a test case for predicting lifestyles and emergence of pathogens.</title>
        <authorList>
            <person name="Haridas S."/>
            <person name="Albert R."/>
            <person name="Binder M."/>
            <person name="Bloem J."/>
            <person name="Labutti K."/>
            <person name="Salamov A."/>
            <person name="Andreopoulos B."/>
            <person name="Baker S."/>
            <person name="Barry K."/>
            <person name="Bills G."/>
            <person name="Bluhm B."/>
            <person name="Cannon C."/>
            <person name="Castanera R."/>
            <person name="Culley D."/>
            <person name="Daum C."/>
            <person name="Ezra D."/>
            <person name="Gonzalez J."/>
            <person name="Henrissat B."/>
            <person name="Kuo A."/>
            <person name="Liang C."/>
            <person name="Lipzen A."/>
            <person name="Lutzoni F."/>
            <person name="Magnuson J."/>
            <person name="Mondo S."/>
            <person name="Nolan M."/>
            <person name="Ohm R."/>
            <person name="Pangilinan J."/>
            <person name="Park H.-J."/>
            <person name="Ramirez L."/>
            <person name="Alfaro M."/>
            <person name="Sun H."/>
            <person name="Tritt A."/>
            <person name="Yoshinaga Y."/>
            <person name="Zwiers L.-H."/>
            <person name="Turgeon B."/>
            <person name="Goodwin S."/>
            <person name="Spatafora J."/>
            <person name="Crous P."/>
            <person name="Grigoriev I."/>
        </authorList>
    </citation>
    <scope>NUCLEOTIDE SEQUENCE</scope>
    <source>
        <strain evidence="3">CBS 379.55</strain>
    </source>
</reference>
<feature type="compositionally biased region" description="Basic and acidic residues" evidence="1">
    <location>
        <begin position="87"/>
        <end position="108"/>
    </location>
</feature>
<protein>
    <recommendedName>
        <fullName evidence="2">Formin GTPase-binding domain-containing protein</fullName>
    </recommendedName>
</protein>
<dbReference type="EMBL" id="ML986492">
    <property type="protein sequence ID" value="KAF2276878.1"/>
    <property type="molecule type" value="Genomic_DNA"/>
</dbReference>
<evidence type="ECO:0000256" key="1">
    <source>
        <dbReference type="SAM" id="MobiDB-lite"/>
    </source>
</evidence>
<keyword evidence="4" id="KW-1185">Reference proteome</keyword>
<dbReference type="InterPro" id="IPR016024">
    <property type="entry name" value="ARM-type_fold"/>
</dbReference>
<dbReference type="PANTHER" id="PTHR47102:SF2">
    <property type="entry name" value="PROTEIN BNI1"/>
    <property type="match status" value="1"/>
</dbReference>
<feature type="domain" description="Formin GTPase-binding" evidence="2">
    <location>
        <begin position="323"/>
        <end position="614"/>
    </location>
</feature>
<dbReference type="GO" id="GO:0031267">
    <property type="term" value="F:small GTPase binding"/>
    <property type="evidence" value="ECO:0007669"/>
    <property type="project" value="InterPro"/>
</dbReference>
<dbReference type="SMART" id="SM01140">
    <property type="entry name" value="Drf_GBD"/>
    <property type="match status" value="1"/>
</dbReference>
<feature type="region of interest" description="Disordered" evidence="1">
    <location>
        <begin position="807"/>
        <end position="826"/>
    </location>
</feature>
<accession>A0A6A6JLQ3</accession>
<gene>
    <name evidence="3" type="ORF">EI97DRAFT_433103</name>
</gene>
<dbReference type="Gene3D" id="1.25.10.10">
    <property type="entry name" value="Leucine-rich Repeat Variant"/>
    <property type="match status" value="1"/>
</dbReference>
<dbReference type="AlphaFoldDB" id="A0A6A6JLQ3"/>
<feature type="compositionally biased region" description="Basic and acidic residues" evidence="1">
    <location>
        <begin position="438"/>
        <end position="451"/>
    </location>
</feature>
<dbReference type="InterPro" id="IPR010473">
    <property type="entry name" value="GTPase-bd"/>
</dbReference>
<dbReference type="SUPFAM" id="SSF48371">
    <property type="entry name" value="ARM repeat"/>
    <property type="match status" value="1"/>
</dbReference>
<feature type="region of interest" description="Disordered" evidence="1">
    <location>
        <begin position="1"/>
        <end position="156"/>
    </location>
</feature>
<feature type="compositionally biased region" description="Polar residues" evidence="1">
    <location>
        <begin position="388"/>
        <end position="401"/>
    </location>
</feature>
<dbReference type="InterPro" id="IPR051661">
    <property type="entry name" value="Actin_filament_regulator"/>
</dbReference>
<dbReference type="PANTHER" id="PTHR47102">
    <property type="entry name" value="PROTEIN BNI1"/>
    <property type="match status" value="1"/>
</dbReference>
<dbReference type="GO" id="GO:0030036">
    <property type="term" value="P:actin cytoskeleton organization"/>
    <property type="evidence" value="ECO:0007669"/>
    <property type="project" value="InterPro"/>
</dbReference>
<feature type="compositionally biased region" description="Polar residues" evidence="1">
    <location>
        <begin position="372"/>
        <end position="381"/>
    </location>
</feature>
<feature type="compositionally biased region" description="Polar residues" evidence="1">
    <location>
        <begin position="453"/>
        <end position="472"/>
    </location>
</feature>
<evidence type="ECO:0000313" key="4">
    <source>
        <dbReference type="Proteomes" id="UP000800097"/>
    </source>
</evidence>
<sequence length="826" mass="91353">MDALTSKPPAAGHRRNKSAAVFKSMLSPTKNHKRNPSDGTALKASTSNIENIPTPTTTPSKQPSKEGPTKSLHKKTKSSLSLRSLGKSKDGRSRDANRGQDNREDTPKKMKSTNNLAAMLGISKSRDAAARSAALAKEKDKENTTPPPSSAAAEPTYTPIWAQFSSQPLQEISTTTKVPLNDRRSVEDEIRLYTPSHYSPSKQRNFGAYGEVPSLKQQQKRPGLGERPKSTFLPSTGSNGLLEGFTRQRGNERGVGGDGKAVGEKSNGSTTRDMLRRSNSDSSRKKVEAKQPEPELKRTNRVMAAVAALNGKAREAQAGPTSPTKLDPQAVEAEFEAVLESRNIPQHQRTAMRTLKLEVKADFVRTHKLETPTASRAASGQSVGGDSTGWKSVKSTLSSGRKSQDYPDEEREAVGTSGKSSKRERPLSKTFTWGKGDSPVKKQRAEAEKKSNRSSAIPKSPSMRSLISNGSVRSAKGVKPASPDEFVTYMRNTAKVEDVEVGRLHKLRQLLRNETVDWVNMFVQEDGMTELVKLLHRLMEVEWREDHEDQLLHEVLRCLKGLCTTDSALKQLAEVTSTLFPALLAMLFDEEHKGPSEFTTRELVIQILFAHLSTASEPERHARARELLTYLKDPIKEKESSTIPFILQMHQPRPYQVWCKEITNVTKEVFWIFIHHLNVIPLPKSEDEDPASTTSTTPKSYLKTHFPGPRAIVPAAPYVGGVEWDATNYIATHLDLLNGIIASLPTKETRNTLRSELKVSGFEKLMGHLRTCNPKYYGAVHDAVKVWVKASVDDGWDVRAVRMGSAEGKGVSPVKSSPRKKVDDWI</sequence>
<organism evidence="3 4">
    <name type="scientific">Westerdykella ornata</name>
    <dbReference type="NCBI Taxonomy" id="318751"/>
    <lineage>
        <taxon>Eukaryota</taxon>
        <taxon>Fungi</taxon>
        <taxon>Dikarya</taxon>
        <taxon>Ascomycota</taxon>
        <taxon>Pezizomycotina</taxon>
        <taxon>Dothideomycetes</taxon>
        <taxon>Pleosporomycetidae</taxon>
        <taxon>Pleosporales</taxon>
        <taxon>Sporormiaceae</taxon>
        <taxon>Westerdykella</taxon>
    </lineage>
</organism>
<dbReference type="GeneID" id="54551496"/>
<dbReference type="RefSeq" id="XP_033654417.1">
    <property type="nucleotide sequence ID" value="XM_033798321.1"/>
</dbReference>
<dbReference type="Pfam" id="PF06371">
    <property type="entry name" value="Drf_GBD"/>
    <property type="match status" value="1"/>
</dbReference>
<proteinExistence type="predicted"/>
<evidence type="ECO:0000313" key="3">
    <source>
        <dbReference type="EMBL" id="KAF2276878.1"/>
    </source>
</evidence>
<dbReference type="InterPro" id="IPR011989">
    <property type="entry name" value="ARM-like"/>
</dbReference>